<evidence type="ECO:0000313" key="4">
    <source>
        <dbReference type="Proteomes" id="UP000324629"/>
    </source>
</evidence>
<feature type="chain" id="PRO_5023877584" evidence="2">
    <location>
        <begin position="17"/>
        <end position="708"/>
    </location>
</feature>
<dbReference type="PANTHER" id="PTHR13219:SF6">
    <property type="entry name" value="TRANSMEMBRANE PROTEIN 94"/>
    <property type="match status" value="1"/>
</dbReference>
<sequence length="708" mass="78169">MQYSLLMLGAVSSVCCVDQEGILSRPIPTPEKIFFFHKRHHHHHRHHHHQPRWSHWNMSQPGVAVQKTHETPLPNPPVAQRSSRSGFAPSLPDGLSTDGARDAPPLVSPFEYRSSQVASFSSYSEDRCLLNEAHTPQLVPVVLDLRTDAYWPYSTHFEKPRWSRYMASLKPLGLCLMLNNCHSSVADARRAVANHVLTCGPHLSSTSTQLDRSGLLSFCLCSLARQIGFRAGAVDRFVSCGSIAGYQIGPQSNMDWPRASQIEESTILHTRDTRPHIDNDQGVCPNISALMNLEFVSPAAHQLSVLLIYSGQPQGSCTTRVCFSAIFHNSESTSGYQLMSQGAGDLLSLLCTDLWDGRDVSQLREPEKSALLDFSNRNASAAYCLGLAYAPLLERPKIRSVSTQLTPNGSFRKDWSPSGHGAVRNTVLLRIPKGYIPQKKINVGRTPSTAGTYCRLCVPQSGLTSAQFLSESPVPQSDPAPFFSAKFNHTTSFTEVLDDPVPFNRCSITDDVENPHVRSIPQTAVSNVGVNDRRSFRSVPAGRCPCQVEHVILDASLDPLSCSYSHACEDLHESETPCKSGQRAYSLHESIRSEVNLKDNSKSFHGLGKSREGNCGSGSTMGIEEAQGLLENQIFLGLVSLQYQVNAHVVDTIQRLGQSCIRFVYFSRFGWEQIAVPFFTILASARAGLLSRLEMDSDPYLSRHVDQP</sequence>
<dbReference type="AlphaFoldDB" id="A0A5J4N8U1"/>
<feature type="non-terminal residue" evidence="3">
    <location>
        <position position="708"/>
    </location>
</feature>
<evidence type="ECO:0000256" key="1">
    <source>
        <dbReference type="SAM" id="MobiDB-lite"/>
    </source>
</evidence>
<name>A0A5J4N8U1_9TREM</name>
<dbReference type="PANTHER" id="PTHR13219">
    <property type="entry name" value="TRANSMEMBRANE PROTEIN 94"/>
    <property type="match status" value="1"/>
</dbReference>
<dbReference type="InterPro" id="IPR039720">
    <property type="entry name" value="TMEM94"/>
</dbReference>
<dbReference type="Proteomes" id="UP000324629">
    <property type="component" value="Unassembled WGS sequence"/>
</dbReference>
<evidence type="ECO:0000256" key="2">
    <source>
        <dbReference type="SAM" id="SignalP"/>
    </source>
</evidence>
<evidence type="ECO:0000313" key="3">
    <source>
        <dbReference type="EMBL" id="KAA3671639.1"/>
    </source>
</evidence>
<keyword evidence="4" id="KW-1185">Reference proteome</keyword>
<dbReference type="EMBL" id="QNGE01006063">
    <property type="protein sequence ID" value="KAA3671639.1"/>
    <property type="molecule type" value="Genomic_DNA"/>
</dbReference>
<keyword evidence="2" id="KW-0732">Signal</keyword>
<feature type="signal peptide" evidence="2">
    <location>
        <begin position="1"/>
        <end position="16"/>
    </location>
</feature>
<reference evidence="3 4" key="1">
    <citation type="journal article" date="2019" name="Gigascience">
        <title>Whole-genome sequence of the oriental lung fluke Paragonimus westermani.</title>
        <authorList>
            <person name="Oey H."/>
            <person name="Zakrzewski M."/>
            <person name="Narain K."/>
            <person name="Devi K.R."/>
            <person name="Agatsuma T."/>
            <person name="Nawaratna S."/>
            <person name="Gobert G.N."/>
            <person name="Jones M.K."/>
            <person name="Ragan M.A."/>
            <person name="McManus D.P."/>
            <person name="Krause L."/>
        </authorList>
    </citation>
    <scope>NUCLEOTIDE SEQUENCE [LARGE SCALE GENOMIC DNA]</scope>
    <source>
        <strain evidence="3 4">IND2009</strain>
    </source>
</reference>
<proteinExistence type="predicted"/>
<organism evidence="3 4">
    <name type="scientific">Paragonimus westermani</name>
    <dbReference type="NCBI Taxonomy" id="34504"/>
    <lineage>
        <taxon>Eukaryota</taxon>
        <taxon>Metazoa</taxon>
        <taxon>Spiralia</taxon>
        <taxon>Lophotrochozoa</taxon>
        <taxon>Platyhelminthes</taxon>
        <taxon>Trematoda</taxon>
        <taxon>Digenea</taxon>
        <taxon>Plagiorchiida</taxon>
        <taxon>Troglotremata</taxon>
        <taxon>Troglotrematidae</taxon>
        <taxon>Paragonimus</taxon>
    </lineage>
</organism>
<protein>
    <submittedName>
        <fullName evidence="3">Uncharacterized protein</fullName>
    </submittedName>
</protein>
<comment type="caution">
    <text evidence="3">The sequence shown here is derived from an EMBL/GenBank/DDBJ whole genome shotgun (WGS) entry which is preliminary data.</text>
</comment>
<gene>
    <name evidence="3" type="ORF">DEA37_0008203</name>
</gene>
<accession>A0A5J4N8U1</accession>
<feature type="region of interest" description="Disordered" evidence="1">
    <location>
        <begin position="64"/>
        <end position="102"/>
    </location>
</feature>